<feature type="compositionally biased region" description="Basic and acidic residues" evidence="3">
    <location>
        <begin position="596"/>
        <end position="620"/>
    </location>
</feature>
<dbReference type="PANTHER" id="PTHR24366:SF96">
    <property type="entry name" value="LEUCINE RICH REPEAT CONTAINING 53"/>
    <property type="match status" value="1"/>
</dbReference>
<dbReference type="InterPro" id="IPR003591">
    <property type="entry name" value="Leu-rich_rpt_typical-subtyp"/>
</dbReference>
<feature type="compositionally biased region" description="Polar residues" evidence="3">
    <location>
        <begin position="854"/>
        <end position="866"/>
    </location>
</feature>
<dbReference type="InterPro" id="IPR032675">
    <property type="entry name" value="LRR_dom_sf"/>
</dbReference>
<dbReference type="OrthoDB" id="1394818at2759"/>
<dbReference type="PROSITE" id="PS51450">
    <property type="entry name" value="LRR"/>
    <property type="match status" value="1"/>
</dbReference>
<evidence type="ECO:0000259" key="4">
    <source>
        <dbReference type="Pfam" id="PF23598"/>
    </source>
</evidence>
<comment type="caution">
    <text evidence="5">The sequence shown here is derived from an EMBL/GenBank/DDBJ whole genome shotgun (WGS) entry which is preliminary data.</text>
</comment>
<dbReference type="InterPro" id="IPR001611">
    <property type="entry name" value="Leu-rich_rpt"/>
</dbReference>
<feature type="region of interest" description="Disordered" evidence="3">
    <location>
        <begin position="272"/>
        <end position="324"/>
    </location>
</feature>
<name>A0A8H3IB64_9LECA</name>
<feature type="compositionally biased region" description="Polar residues" evidence="3">
    <location>
        <begin position="672"/>
        <end position="692"/>
    </location>
</feature>
<dbReference type="Pfam" id="PF10428">
    <property type="entry name" value="SOG2"/>
    <property type="match status" value="1"/>
</dbReference>
<dbReference type="AlphaFoldDB" id="A0A8H3IB64"/>
<feature type="domain" description="Disease resistance R13L4/SHOC-2-like LRR" evidence="4">
    <location>
        <begin position="123"/>
        <end position="201"/>
    </location>
</feature>
<keyword evidence="1" id="KW-0433">Leucine-rich repeat</keyword>
<proteinExistence type="predicted"/>
<dbReference type="InterPro" id="IPR019487">
    <property type="entry name" value="RAM_signalling_pathway_SOG2"/>
</dbReference>
<protein>
    <submittedName>
        <fullName evidence="5">RAM signaling network component</fullName>
    </submittedName>
</protein>
<keyword evidence="6" id="KW-1185">Reference proteome</keyword>
<feature type="region of interest" description="Disordered" evidence="3">
    <location>
        <begin position="847"/>
        <end position="902"/>
    </location>
</feature>
<dbReference type="EMBL" id="CAJPDT010000013">
    <property type="protein sequence ID" value="CAF9914275.1"/>
    <property type="molecule type" value="Genomic_DNA"/>
</dbReference>
<feature type="compositionally biased region" description="Low complexity" evidence="3">
    <location>
        <begin position="884"/>
        <end position="900"/>
    </location>
</feature>
<accession>A0A8H3IB64</accession>
<keyword evidence="2" id="KW-0677">Repeat</keyword>
<dbReference type="SUPFAM" id="SSF52075">
    <property type="entry name" value="Outer arm dynein light chain 1"/>
    <property type="match status" value="1"/>
</dbReference>
<feature type="region of interest" description="Disordered" evidence="3">
    <location>
        <begin position="213"/>
        <end position="233"/>
    </location>
</feature>
<feature type="region of interest" description="Disordered" evidence="3">
    <location>
        <begin position="588"/>
        <end position="629"/>
    </location>
</feature>
<feature type="compositionally biased region" description="Polar residues" evidence="3">
    <location>
        <begin position="311"/>
        <end position="323"/>
    </location>
</feature>
<sequence>MPDSSYTGYPSEYDFSMIFTPPPQESFRERPDKMSGLTTRESVELFQEAHDNAVGEAHSTLQQSLTGGEDAGETVKPKLTLDLRKRNLSQIPKEVVAIIGQDVERLQLAHNQLSHIAYEFTGCSALRYLNLRDNRFRQVPKAIFGLPQLEILDFSRNKISEVPDEIEQMKALRVFSIQHNNIGDLPYCLASINTLRMLKLTGNPLTPRLKRIVEGSDLSPGPSPALGDNEIEKDTMSTKKVLEYLRTLAAAKDSEGDSSDGPLETPRALLRFPLQNRKYGHNTSESESASELRSPGLAKPPLPARSHYRVPSSQNNVLLQNSALRRPGLAPLSLGNERNRSNSESILQATQNTRNKRMGIVPKKQSDLTVLDETRANRNSHHLRGQSHGSALRQGIRTADISPSNMTSLNGSEDQRGILGRPLSSLSRQKQQILPRTNIIEAAKSILYSLNLVHHHLGILFPVIKEGKSKRSSLERIFHNAAIRVEHLDQELSKCMRDAAQGSGFTVASRKAVRQATHACILTHEPIAQLTSRSAAQLAQDADPKYIRTLMLLLYGSLNEVYNSNQSSGRQQLAKKAQKVNVKEVSQITANASEGESTKNRDDSVTPTRDRPKPERRWRNGDSGQQSRSHIDLHTALGTQTAVPLYLNGRSRSNSRARMFHGSTSSSVVSTPRSGESFSSARLATRSRSGSVTMMPDQARIEKEQRVQFEQIFVILRKSADQGLQIIPQLQPFFDDAAEASQRQYTHEKIRELWMTLVNRNRTCLSMSERLKKRLSTIKLNDPEARNARDFWRLVKDFVDSYSSLLASLREARLLNLVPSEMRHQVRPVHKSATEAATLITNSPWNRLTFEVDPQTQPPSRAQTPAPNGYQAHQQHRARGSGGSNATSSSSPYTPSVPATPLSAALGPAAQATVPATPASASLNRSFEGDVFQRADSLLNLQNTIYHRR</sequence>
<evidence type="ECO:0000313" key="5">
    <source>
        <dbReference type="EMBL" id="CAF9914275.1"/>
    </source>
</evidence>
<gene>
    <name evidence="5" type="primary">SOG2</name>
    <name evidence="5" type="ORF">IMSHALPRED_001868</name>
</gene>
<organism evidence="5 6">
    <name type="scientific">Imshaugia aleurites</name>
    <dbReference type="NCBI Taxonomy" id="172621"/>
    <lineage>
        <taxon>Eukaryota</taxon>
        <taxon>Fungi</taxon>
        <taxon>Dikarya</taxon>
        <taxon>Ascomycota</taxon>
        <taxon>Pezizomycotina</taxon>
        <taxon>Lecanoromycetes</taxon>
        <taxon>OSLEUM clade</taxon>
        <taxon>Lecanoromycetidae</taxon>
        <taxon>Lecanorales</taxon>
        <taxon>Lecanorineae</taxon>
        <taxon>Parmeliaceae</taxon>
        <taxon>Imshaugia</taxon>
    </lineage>
</organism>
<feature type="compositionally biased region" description="Polar residues" evidence="3">
    <location>
        <begin position="281"/>
        <end position="291"/>
    </location>
</feature>
<evidence type="ECO:0000256" key="2">
    <source>
        <dbReference type="ARBA" id="ARBA00022737"/>
    </source>
</evidence>
<feature type="region of interest" description="Disordered" evidence="3">
    <location>
        <begin position="654"/>
        <end position="692"/>
    </location>
</feature>
<dbReference type="Proteomes" id="UP000664534">
    <property type="component" value="Unassembled WGS sequence"/>
</dbReference>
<evidence type="ECO:0000256" key="3">
    <source>
        <dbReference type="SAM" id="MobiDB-lite"/>
    </source>
</evidence>
<reference evidence="5" key="1">
    <citation type="submission" date="2021-03" db="EMBL/GenBank/DDBJ databases">
        <authorList>
            <person name="Tagirdzhanova G."/>
        </authorList>
    </citation>
    <scope>NUCLEOTIDE SEQUENCE</scope>
</reference>
<dbReference type="Gene3D" id="3.80.10.10">
    <property type="entry name" value="Ribonuclease Inhibitor"/>
    <property type="match status" value="1"/>
</dbReference>
<dbReference type="SMART" id="SM00369">
    <property type="entry name" value="LRR_TYP"/>
    <property type="match status" value="2"/>
</dbReference>
<dbReference type="PANTHER" id="PTHR24366">
    <property type="entry name" value="IG(IMMUNOGLOBULIN) AND LRR(LEUCINE RICH REPEAT) DOMAINS"/>
    <property type="match status" value="1"/>
</dbReference>
<evidence type="ECO:0000256" key="1">
    <source>
        <dbReference type="ARBA" id="ARBA00022614"/>
    </source>
</evidence>
<dbReference type="Pfam" id="PF23598">
    <property type="entry name" value="LRR_14"/>
    <property type="match status" value="1"/>
</dbReference>
<dbReference type="InterPro" id="IPR055414">
    <property type="entry name" value="LRR_R13L4/SHOC2-like"/>
</dbReference>
<evidence type="ECO:0000313" key="6">
    <source>
        <dbReference type="Proteomes" id="UP000664534"/>
    </source>
</evidence>